<keyword evidence="4" id="KW-1185">Reference proteome</keyword>
<comment type="caution">
    <text evidence="3">The sequence shown here is derived from an EMBL/GenBank/DDBJ whole genome shotgun (WGS) entry which is preliminary data.</text>
</comment>
<dbReference type="PANTHER" id="PTHR43767">
    <property type="entry name" value="LONG-CHAIN-FATTY-ACID--COA LIGASE"/>
    <property type="match status" value="1"/>
</dbReference>
<dbReference type="Pfam" id="PF13193">
    <property type="entry name" value="AMP-binding_C"/>
    <property type="match status" value="1"/>
</dbReference>
<dbReference type="NCBIfam" id="NF004114">
    <property type="entry name" value="PRK05605.1"/>
    <property type="match status" value="1"/>
</dbReference>
<dbReference type="CDD" id="cd05936">
    <property type="entry name" value="FC-FACS_FadD_like"/>
    <property type="match status" value="1"/>
</dbReference>
<dbReference type="GO" id="GO:0004467">
    <property type="term" value="F:long-chain fatty acid-CoA ligase activity"/>
    <property type="evidence" value="ECO:0007669"/>
    <property type="project" value="UniProtKB-EC"/>
</dbReference>
<reference evidence="3 4" key="1">
    <citation type="submission" date="2018-12" db="EMBL/GenBank/DDBJ databases">
        <authorList>
            <person name="Li F."/>
        </authorList>
    </citation>
    <scope>NUCLEOTIDE SEQUENCE [LARGE SCALE GENOMIC DNA]</scope>
    <source>
        <strain evidence="3 4">11W25H-1</strain>
    </source>
</reference>
<dbReference type="Gene3D" id="3.40.50.12780">
    <property type="entry name" value="N-terminal domain of ligase-like"/>
    <property type="match status" value="1"/>
</dbReference>
<dbReference type="InterPro" id="IPR050237">
    <property type="entry name" value="ATP-dep_AMP-bd_enzyme"/>
</dbReference>
<dbReference type="EMBL" id="RZNB01000001">
    <property type="protein sequence ID" value="RWZ52752.1"/>
    <property type="molecule type" value="Genomic_DNA"/>
</dbReference>
<dbReference type="Gene3D" id="3.30.300.30">
    <property type="match status" value="1"/>
</dbReference>
<dbReference type="Proteomes" id="UP000288547">
    <property type="component" value="Unassembled WGS sequence"/>
</dbReference>
<dbReference type="PANTHER" id="PTHR43767:SF12">
    <property type="entry name" value="AMP-DEPENDENT SYNTHETASE AND LIGASE"/>
    <property type="match status" value="1"/>
</dbReference>
<accession>A0A3S3Z685</accession>
<dbReference type="InterPro" id="IPR025110">
    <property type="entry name" value="AMP-bd_C"/>
</dbReference>
<proteinExistence type="predicted"/>
<evidence type="ECO:0000259" key="2">
    <source>
        <dbReference type="Pfam" id="PF13193"/>
    </source>
</evidence>
<name>A0A3S3Z685_9MICO</name>
<dbReference type="EC" id="6.2.1.3" evidence="3"/>
<gene>
    <name evidence="3" type="ORF">ELQ90_02065</name>
</gene>
<feature type="domain" description="AMP-binding enzyme C-terminal" evidence="2">
    <location>
        <begin position="509"/>
        <end position="584"/>
    </location>
</feature>
<protein>
    <submittedName>
        <fullName evidence="3">Long-chain fatty acid--CoA ligase</fullName>
        <ecNumber evidence="3">6.2.1.3</ecNumber>
    </submittedName>
</protein>
<dbReference type="SUPFAM" id="SSF56801">
    <property type="entry name" value="Acetyl-CoA synthetase-like"/>
    <property type="match status" value="1"/>
</dbReference>
<keyword evidence="3" id="KW-0436">Ligase</keyword>
<dbReference type="PROSITE" id="PS00455">
    <property type="entry name" value="AMP_BINDING"/>
    <property type="match status" value="1"/>
</dbReference>
<sequence>MAPTAYAFRRPVATCPSGDAGAGNVGIPSREGIVTHIDDRPWLRAYADGVPADIPEPTETLVDMFDGVVSRHRRRTAVEFFGAQTTYDELADQVSRVAEGLRKLGVKEGDRVALVLPNCPQHVVAFYAVLRLGAIVVEHNPLYTDRELRHQFEDHGARVAIIWDAVYDTVDGFPADIGVDHIVAVDMTEALPLGKRLALRLPVPKARELRAAMTKRPKRRRFLAWSSLVESRRLSRRHARPTLDAVAALQYTSGTTGTPKGVVLSHRNLRANAMQCRAWVPGLREGDETFYAVLPMFHAYGLTVCLITAMSIGAKVVLFPRFDVGLVADASTSSPPTFLPAVPPIYDALTRTASGKSKLDLSHVRFSISGAMSLPVSTVTRWEEATGGLLVEGYGMTESSPVSLGNPMGHTRRPGAVGVPFPSTRIRVVDPADPTIDRDPGEPGELLVQGPQVFQGYWRRPDATAETLLADGWLRTGDIVTVSPDGFVTVVDRVKELIITGGFNVSPSEVEEVLVSHPDIAEAAVVGLARDSGGEDVAAAVVLNAGAVFDPDALKEFCRARLARYKVPRRFVEADSLPRSLVGKVLRKRVREELFMPRKPRERD</sequence>
<evidence type="ECO:0000259" key="1">
    <source>
        <dbReference type="Pfam" id="PF00501"/>
    </source>
</evidence>
<dbReference type="InterPro" id="IPR045851">
    <property type="entry name" value="AMP-bd_C_sf"/>
</dbReference>
<evidence type="ECO:0000313" key="4">
    <source>
        <dbReference type="Proteomes" id="UP000288547"/>
    </source>
</evidence>
<dbReference type="InterPro" id="IPR042099">
    <property type="entry name" value="ANL_N_sf"/>
</dbReference>
<dbReference type="OrthoDB" id="9803968at2"/>
<feature type="domain" description="AMP-dependent synthetase/ligase" evidence="1">
    <location>
        <begin position="68"/>
        <end position="458"/>
    </location>
</feature>
<dbReference type="InterPro" id="IPR020845">
    <property type="entry name" value="AMP-binding_CS"/>
</dbReference>
<evidence type="ECO:0000313" key="3">
    <source>
        <dbReference type="EMBL" id="RWZ52752.1"/>
    </source>
</evidence>
<organism evidence="3 4">
    <name type="scientific">Labedella phragmitis</name>
    <dbReference type="NCBI Taxonomy" id="2498849"/>
    <lineage>
        <taxon>Bacteria</taxon>
        <taxon>Bacillati</taxon>
        <taxon>Actinomycetota</taxon>
        <taxon>Actinomycetes</taxon>
        <taxon>Micrococcales</taxon>
        <taxon>Microbacteriaceae</taxon>
        <taxon>Labedella</taxon>
    </lineage>
</organism>
<dbReference type="Pfam" id="PF00501">
    <property type="entry name" value="AMP-binding"/>
    <property type="match status" value="1"/>
</dbReference>
<dbReference type="AlphaFoldDB" id="A0A3S3Z685"/>
<dbReference type="InterPro" id="IPR000873">
    <property type="entry name" value="AMP-dep_synth/lig_dom"/>
</dbReference>